<gene>
    <name evidence="1" type="ORF">Hamer_G025680</name>
</gene>
<proteinExistence type="predicted"/>
<dbReference type="AlphaFoldDB" id="A0A8J5MJI8"/>
<accession>A0A8J5MJI8</accession>
<reference evidence="1" key="1">
    <citation type="journal article" date="2021" name="Sci. Adv.">
        <title>The American lobster genome reveals insights on longevity, neural, and immune adaptations.</title>
        <authorList>
            <person name="Polinski J.M."/>
            <person name="Zimin A.V."/>
            <person name="Clark K.F."/>
            <person name="Kohn A.B."/>
            <person name="Sadowski N."/>
            <person name="Timp W."/>
            <person name="Ptitsyn A."/>
            <person name="Khanna P."/>
            <person name="Romanova D.Y."/>
            <person name="Williams P."/>
            <person name="Greenwood S.J."/>
            <person name="Moroz L.L."/>
            <person name="Walt D.R."/>
            <person name="Bodnar A.G."/>
        </authorList>
    </citation>
    <scope>NUCLEOTIDE SEQUENCE</scope>
    <source>
        <strain evidence="1">GMGI-L3</strain>
    </source>
</reference>
<sequence>LRFLKANILAKKSVSPMARVYCLYQREMIRVMLLLVLTKRQTPVLSYMLRILLTKDIVKTVDVDVVALSIRNINMTDLDELRIAYGTGKDFGYLCILYKKWRQHLVLKSSMPSPPSVQPIYRV</sequence>
<evidence type="ECO:0000313" key="2">
    <source>
        <dbReference type="Proteomes" id="UP000747542"/>
    </source>
</evidence>
<comment type="caution">
    <text evidence="1">The sequence shown here is derived from an EMBL/GenBank/DDBJ whole genome shotgun (WGS) entry which is preliminary data.</text>
</comment>
<protein>
    <submittedName>
        <fullName evidence="1">Uncharacterized protein</fullName>
    </submittedName>
</protein>
<dbReference type="EMBL" id="JAHLQT010046304">
    <property type="protein sequence ID" value="KAG7153818.1"/>
    <property type="molecule type" value="Genomic_DNA"/>
</dbReference>
<evidence type="ECO:0000313" key="1">
    <source>
        <dbReference type="EMBL" id="KAG7153818.1"/>
    </source>
</evidence>
<name>A0A8J5MJI8_HOMAM</name>
<dbReference type="Proteomes" id="UP000747542">
    <property type="component" value="Unassembled WGS sequence"/>
</dbReference>
<keyword evidence="2" id="KW-1185">Reference proteome</keyword>
<feature type="non-terminal residue" evidence="1">
    <location>
        <position position="1"/>
    </location>
</feature>
<organism evidence="1 2">
    <name type="scientific">Homarus americanus</name>
    <name type="common">American lobster</name>
    <dbReference type="NCBI Taxonomy" id="6706"/>
    <lineage>
        <taxon>Eukaryota</taxon>
        <taxon>Metazoa</taxon>
        <taxon>Ecdysozoa</taxon>
        <taxon>Arthropoda</taxon>
        <taxon>Crustacea</taxon>
        <taxon>Multicrustacea</taxon>
        <taxon>Malacostraca</taxon>
        <taxon>Eumalacostraca</taxon>
        <taxon>Eucarida</taxon>
        <taxon>Decapoda</taxon>
        <taxon>Pleocyemata</taxon>
        <taxon>Astacidea</taxon>
        <taxon>Nephropoidea</taxon>
        <taxon>Nephropidae</taxon>
        <taxon>Homarus</taxon>
    </lineage>
</organism>